<gene>
    <name evidence="1" type="ORF">TEA_000848</name>
</gene>
<reference evidence="1 2" key="1">
    <citation type="journal article" date="2018" name="Proc. Natl. Acad. Sci. U.S.A.">
        <title>Draft genome sequence of Camellia sinensis var. sinensis provides insights into the evolution of the tea genome and tea quality.</title>
        <authorList>
            <person name="Wei C."/>
            <person name="Yang H."/>
            <person name="Wang S."/>
            <person name="Zhao J."/>
            <person name="Liu C."/>
            <person name="Gao L."/>
            <person name="Xia E."/>
            <person name="Lu Y."/>
            <person name="Tai Y."/>
            <person name="She G."/>
            <person name="Sun J."/>
            <person name="Cao H."/>
            <person name="Tong W."/>
            <person name="Gao Q."/>
            <person name="Li Y."/>
            <person name="Deng W."/>
            <person name="Jiang X."/>
            <person name="Wang W."/>
            <person name="Chen Q."/>
            <person name="Zhang S."/>
            <person name="Li H."/>
            <person name="Wu J."/>
            <person name="Wang P."/>
            <person name="Li P."/>
            <person name="Shi C."/>
            <person name="Zheng F."/>
            <person name="Jian J."/>
            <person name="Huang B."/>
            <person name="Shan D."/>
            <person name="Shi M."/>
            <person name="Fang C."/>
            <person name="Yue Y."/>
            <person name="Li F."/>
            <person name="Li D."/>
            <person name="Wei S."/>
            <person name="Han B."/>
            <person name="Jiang C."/>
            <person name="Yin Y."/>
            <person name="Xia T."/>
            <person name="Zhang Z."/>
            <person name="Bennetzen J.L."/>
            <person name="Zhao S."/>
            <person name="Wan X."/>
        </authorList>
    </citation>
    <scope>NUCLEOTIDE SEQUENCE [LARGE SCALE GENOMIC DNA]</scope>
    <source>
        <strain evidence="2">cv. Shuchazao</strain>
        <tissue evidence="1">Leaf</tissue>
    </source>
</reference>
<evidence type="ECO:0000313" key="1">
    <source>
        <dbReference type="EMBL" id="THG03355.1"/>
    </source>
</evidence>
<organism evidence="1 2">
    <name type="scientific">Camellia sinensis var. sinensis</name>
    <name type="common">China tea</name>
    <dbReference type="NCBI Taxonomy" id="542762"/>
    <lineage>
        <taxon>Eukaryota</taxon>
        <taxon>Viridiplantae</taxon>
        <taxon>Streptophyta</taxon>
        <taxon>Embryophyta</taxon>
        <taxon>Tracheophyta</taxon>
        <taxon>Spermatophyta</taxon>
        <taxon>Magnoliopsida</taxon>
        <taxon>eudicotyledons</taxon>
        <taxon>Gunneridae</taxon>
        <taxon>Pentapetalae</taxon>
        <taxon>asterids</taxon>
        <taxon>Ericales</taxon>
        <taxon>Theaceae</taxon>
        <taxon>Camellia</taxon>
    </lineage>
</organism>
<dbReference type="Proteomes" id="UP000306102">
    <property type="component" value="Unassembled WGS sequence"/>
</dbReference>
<comment type="caution">
    <text evidence="1">The sequence shown here is derived from an EMBL/GenBank/DDBJ whole genome shotgun (WGS) entry which is preliminary data.</text>
</comment>
<proteinExistence type="predicted"/>
<dbReference type="STRING" id="542762.A0A4S4DKG0"/>
<dbReference type="AlphaFoldDB" id="A0A4S4DKG0"/>
<dbReference type="PANTHER" id="PTHR31354">
    <property type="entry name" value="OS01G0793500 PROTEIN"/>
    <property type="match status" value="1"/>
</dbReference>
<accession>A0A4S4DKG0</accession>
<keyword evidence="2" id="KW-1185">Reference proteome</keyword>
<dbReference type="EMBL" id="SDRB02010986">
    <property type="protein sequence ID" value="THG03355.1"/>
    <property type="molecule type" value="Genomic_DNA"/>
</dbReference>
<name>A0A4S4DKG0_CAMSN</name>
<evidence type="ECO:0000313" key="2">
    <source>
        <dbReference type="Proteomes" id="UP000306102"/>
    </source>
</evidence>
<dbReference type="PANTHER" id="PTHR31354:SF2">
    <property type="entry name" value="OS01G0793500 PROTEIN"/>
    <property type="match status" value="1"/>
</dbReference>
<sequence>MYMAYGWPEVIPLESGPCPSSKRIIYLKLTDRLLLVVAPSHLELWSSSQVKLSNKLSHGQFLCIHEMTVQAFKCVLRAVVAATLVLMLGEPENGPIKSILDNIIVILPWDEWILSQDDSSSHIALLPLHPDLRAKFNETAAWEYALSMAGKPYGFHNLIFSWIDTIDGNYPPPLDAHLVASVMTVWNQLQPAYAANIWNEALNKRLGTQTKQLDPNEQVIECPLQNSQALIWMKSHTITDIIMHLIFKLNEMLRGTSFDELLTIPEQDNWVYSDGLSTSCIAFVLEMYKEAGIFGPLASSIQVTEFTIKEAYTLKFFENNSSRLPKWCNNDGDPVKLPFCQIKEKYRMELPEYNTMELYSHMNETCPSLPPKYYRPRVVESLLICFSCLGVCYTNVWCCTQLFYH</sequence>
<protein>
    <submittedName>
        <fullName evidence="1">Uncharacterized protein</fullName>
    </submittedName>
</protein>